<dbReference type="EMBL" id="SOBH01000002">
    <property type="protein sequence ID" value="TDT75239.1"/>
    <property type="molecule type" value="Genomic_DNA"/>
</dbReference>
<reference evidence="2 3" key="1">
    <citation type="submission" date="2019-03" db="EMBL/GenBank/DDBJ databases">
        <title>Genomic Encyclopedia of Archaeal and Bacterial Type Strains, Phase II (KMG-II): from individual species to whole genera.</title>
        <authorList>
            <person name="Goeker M."/>
        </authorList>
    </citation>
    <scope>NUCLEOTIDE SEQUENCE [LARGE SCALE GENOMIC DNA]</scope>
    <source>
        <strain evidence="2 3">DSM 29467</strain>
    </source>
</reference>
<keyword evidence="1" id="KW-1133">Transmembrane helix</keyword>
<keyword evidence="1" id="KW-0472">Membrane</keyword>
<proteinExistence type="predicted"/>
<feature type="transmembrane region" description="Helical" evidence="1">
    <location>
        <begin position="44"/>
        <end position="62"/>
    </location>
</feature>
<dbReference type="AlphaFoldDB" id="A0A4R7LIX1"/>
<evidence type="ECO:0000256" key="1">
    <source>
        <dbReference type="SAM" id="Phobius"/>
    </source>
</evidence>
<keyword evidence="1" id="KW-0812">Transmembrane</keyword>
<accession>A0A4R7LIX1</accession>
<organism evidence="2 3">
    <name type="scientific">Litoreibacter halocynthiae</name>
    <dbReference type="NCBI Taxonomy" id="1242689"/>
    <lineage>
        <taxon>Bacteria</taxon>
        <taxon>Pseudomonadati</taxon>
        <taxon>Pseudomonadota</taxon>
        <taxon>Alphaproteobacteria</taxon>
        <taxon>Rhodobacterales</taxon>
        <taxon>Roseobacteraceae</taxon>
        <taxon>Litoreibacter</taxon>
    </lineage>
</organism>
<evidence type="ECO:0000313" key="2">
    <source>
        <dbReference type="EMBL" id="TDT75239.1"/>
    </source>
</evidence>
<feature type="transmembrane region" description="Helical" evidence="1">
    <location>
        <begin position="7"/>
        <end position="24"/>
    </location>
</feature>
<evidence type="ECO:0000313" key="3">
    <source>
        <dbReference type="Proteomes" id="UP000294563"/>
    </source>
</evidence>
<name>A0A4R7LIX1_9RHOB</name>
<protein>
    <submittedName>
        <fullName evidence="2">Uncharacterized protein</fullName>
    </submittedName>
</protein>
<comment type="caution">
    <text evidence="2">The sequence shown here is derived from an EMBL/GenBank/DDBJ whole genome shotgun (WGS) entry which is preliminary data.</text>
</comment>
<sequence length="70" mass="7751">MKLSAPLICFFTGFLIFFVAWMSGFGPPDHNIGRSIASGIVRQGFQVLGGVTCVLGIIWLIVRWSDRPPR</sequence>
<keyword evidence="3" id="KW-1185">Reference proteome</keyword>
<gene>
    <name evidence="2" type="ORF">BDE40_1967</name>
</gene>
<dbReference type="Proteomes" id="UP000294563">
    <property type="component" value="Unassembled WGS sequence"/>
</dbReference>